<keyword evidence="2" id="KW-1185">Reference proteome</keyword>
<sequence length="257" mass="29144">MDSQRPRLDCFLQGFKQSRIIFTLENCDICTIYRRPSEADDTIQHLGSINTPCKAGQNSGKNGLSRARSRDPFFIKNRNRREYLLEGIRNGSAEKLRISYSVFSVDKIQEPTFVKKRSPRVAFPCYRLRRDQATGFRNDRNPIRALQELSLDKEVFLSKRLFVHGREMDPHGPEFFNLDRCQHSGLETSIKDARIKRILDQTTLDQFQLETFKKSTAASPGGVMLIQGPPGICKTNATIPVVLSHAAIGIKFLIAAG</sequence>
<dbReference type="AlphaFoldDB" id="A0A9W9VGL1"/>
<dbReference type="RefSeq" id="XP_056482397.1">
    <property type="nucleotide sequence ID" value="XM_056636367.1"/>
</dbReference>
<evidence type="ECO:0000313" key="1">
    <source>
        <dbReference type="EMBL" id="KAJ5378611.1"/>
    </source>
</evidence>
<protein>
    <submittedName>
        <fullName evidence="1">P-loop containing nucleoside triphosphate hydrolase protein</fullName>
    </submittedName>
</protein>
<comment type="caution">
    <text evidence="1">The sequence shown here is derived from an EMBL/GenBank/DDBJ whole genome shotgun (WGS) entry which is preliminary data.</text>
</comment>
<proteinExistence type="predicted"/>
<accession>A0A9W9VGL1</accession>
<dbReference type="EMBL" id="JAPZBU010000011">
    <property type="protein sequence ID" value="KAJ5378611.1"/>
    <property type="molecule type" value="Genomic_DNA"/>
</dbReference>
<dbReference type="GO" id="GO:0016787">
    <property type="term" value="F:hydrolase activity"/>
    <property type="evidence" value="ECO:0007669"/>
    <property type="project" value="UniProtKB-KW"/>
</dbReference>
<name>A0A9W9VGL1_9EURO</name>
<reference evidence="1" key="1">
    <citation type="submission" date="2022-12" db="EMBL/GenBank/DDBJ databases">
        <authorList>
            <person name="Petersen C."/>
        </authorList>
    </citation>
    <scope>NUCLEOTIDE SEQUENCE</scope>
    <source>
        <strain evidence="1">IBT 29677</strain>
    </source>
</reference>
<dbReference type="Proteomes" id="UP001147747">
    <property type="component" value="Unassembled WGS sequence"/>
</dbReference>
<keyword evidence="1" id="KW-0378">Hydrolase</keyword>
<evidence type="ECO:0000313" key="2">
    <source>
        <dbReference type="Proteomes" id="UP001147747"/>
    </source>
</evidence>
<organism evidence="1 2">
    <name type="scientific">Penicillium cosmopolitanum</name>
    <dbReference type="NCBI Taxonomy" id="1131564"/>
    <lineage>
        <taxon>Eukaryota</taxon>
        <taxon>Fungi</taxon>
        <taxon>Dikarya</taxon>
        <taxon>Ascomycota</taxon>
        <taxon>Pezizomycotina</taxon>
        <taxon>Eurotiomycetes</taxon>
        <taxon>Eurotiomycetidae</taxon>
        <taxon>Eurotiales</taxon>
        <taxon>Aspergillaceae</taxon>
        <taxon>Penicillium</taxon>
    </lineage>
</organism>
<gene>
    <name evidence="1" type="ORF">N7509_011730</name>
</gene>
<reference evidence="1" key="2">
    <citation type="journal article" date="2023" name="IMA Fungus">
        <title>Comparative genomic study of the Penicillium genus elucidates a diverse pangenome and 15 lateral gene transfer events.</title>
        <authorList>
            <person name="Petersen C."/>
            <person name="Sorensen T."/>
            <person name="Nielsen M.R."/>
            <person name="Sondergaard T.E."/>
            <person name="Sorensen J.L."/>
            <person name="Fitzpatrick D.A."/>
            <person name="Frisvad J.C."/>
            <person name="Nielsen K.L."/>
        </authorList>
    </citation>
    <scope>NUCLEOTIDE SEQUENCE</scope>
    <source>
        <strain evidence="1">IBT 29677</strain>
    </source>
</reference>
<dbReference type="GeneID" id="81375347"/>
<dbReference type="OrthoDB" id="4526781at2759"/>